<dbReference type="Gene3D" id="1.20.58.190">
    <property type="entry name" value="Translin, domain 1"/>
    <property type="match status" value="1"/>
</dbReference>
<organism evidence="6 7">
    <name type="scientific">Apiospora aurea</name>
    <dbReference type="NCBI Taxonomy" id="335848"/>
    <lineage>
        <taxon>Eukaryota</taxon>
        <taxon>Fungi</taxon>
        <taxon>Dikarya</taxon>
        <taxon>Ascomycota</taxon>
        <taxon>Pezizomycotina</taxon>
        <taxon>Sordariomycetes</taxon>
        <taxon>Xylariomycetidae</taxon>
        <taxon>Amphisphaeriales</taxon>
        <taxon>Apiosporaceae</taxon>
        <taxon>Apiospora</taxon>
    </lineage>
</organism>
<evidence type="ECO:0000313" key="6">
    <source>
        <dbReference type="EMBL" id="KAK7962752.1"/>
    </source>
</evidence>
<comment type="subcellular location">
    <subcellularLocation>
        <location evidence="2">Cytoplasm</location>
    </subcellularLocation>
    <subcellularLocation>
        <location evidence="1">Nucleus</location>
    </subcellularLocation>
</comment>
<dbReference type="CDD" id="cd14820">
    <property type="entry name" value="TRAX"/>
    <property type="match status" value="1"/>
</dbReference>
<dbReference type="RefSeq" id="XP_066704863.1">
    <property type="nucleotide sequence ID" value="XM_066839799.1"/>
</dbReference>
<dbReference type="Pfam" id="PF01997">
    <property type="entry name" value="Translin"/>
    <property type="match status" value="1"/>
</dbReference>
<dbReference type="EMBL" id="JAQQWE010000002">
    <property type="protein sequence ID" value="KAK7962752.1"/>
    <property type="molecule type" value="Genomic_DNA"/>
</dbReference>
<dbReference type="GeneID" id="92072861"/>
<evidence type="ECO:0000256" key="4">
    <source>
        <dbReference type="ARBA" id="ARBA00022490"/>
    </source>
</evidence>
<comment type="caution">
    <text evidence="6">The sequence shown here is derived from an EMBL/GenBank/DDBJ whole genome shotgun (WGS) entry which is preliminary data.</text>
</comment>
<dbReference type="PANTHER" id="PTHR10741">
    <property type="entry name" value="TRANSLIN AND TRANSLIN ASSOCIATED PROTEIN X"/>
    <property type="match status" value="1"/>
</dbReference>
<proteinExistence type="inferred from homology"/>
<dbReference type="SUPFAM" id="SSF74784">
    <property type="entry name" value="Translin"/>
    <property type="match status" value="1"/>
</dbReference>
<evidence type="ECO:0008006" key="8">
    <source>
        <dbReference type="Google" id="ProtNLM"/>
    </source>
</evidence>
<evidence type="ECO:0000256" key="3">
    <source>
        <dbReference type="ARBA" id="ARBA00005902"/>
    </source>
</evidence>
<dbReference type="InterPro" id="IPR036081">
    <property type="entry name" value="Translin_sf"/>
</dbReference>
<keyword evidence="4" id="KW-0963">Cytoplasm</keyword>
<dbReference type="InterPro" id="IPR002848">
    <property type="entry name" value="Translin_fam"/>
</dbReference>
<dbReference type="InterPro" id="IPR016068">
    <property type="entry name" value="Translin_N"/>
</dbReference>
<evidence type="ECO:0000256" key="1">
    <source>
        <dbReference type="ARBA" id="ARBA00004123"/>
    </source>
</evidence>
<dbReference type="Gene3D" id="1.20.58.200">
    <property type="entry name" value="Translin, domain 2"/>
    <property type="match status" value="1"/>
</dbReference>
<name>A0ABR1QS26_9PEZI</name>
<reference evidence="6 7" key="1">
    <citation type="submission" date="2023-01" db="EMBL/GenBank/DDBJ databases">
        <title>Analysis of 21 Apiospora genomes using comparative genomics revels a genus with tremendous synthesis potential of carbohydrate active enzymes and secondary metabolites.</title>
        <authorList>
            <person name="Sorensen T."/>
        </authorList>
    </citation>
    <scope>NUCLEOTIDE SEQUENCE [LARGE SCALE GENOMIC DNA]</scope>
    <source>
        <strain evidence="6 7">CBS 24483</strain>
    </source>
</reference>
<evidence type="ECO:0000256" key="5">
    <source>
        <dbReference type="ARBA" id="ARBA00023242"/>
    </source>
</evidence>
<keyword evidence="7" id="KW-1185">Reference proteome</keyword>
<protein>
    <recommendedName>
        <fullName evidence="8">Translin-associated protein X</fullName>
    </recommendedName>
</protein>
<comment type="similarity">
    <text evidence="3">Belongs to the translin family.</text>
</comment>
<keyword evidence="5" id="KW-0539">Nucleus</keyword>
<sequence>MAAAEVVVPQIRDDSMAGVKRDYKGNRKEGNPGLPKDVVRNEYTSMFESFRDSLDEHHDRRQKIGKVSRDVTALSKKIIFSLQRVRKLNEPIPQNISSEIEKRTKEIKELLSTIEDDVAGLRRYQYSMPGIEEFVEAVSFAHYLETQTLITPEQMQAALGDDVKIPITPADYVFGLFDLTGEMMRFATAVTALSGAMPSGFMGEEGDNGRTILEDLQETASMLQIVPPISSKGWKDKKGVMIEQVRKVERVGYGVRVRGNERPKGVGYDFDVGEETAPVMD</sequence>
<evidence type="ECO:0000313" key="7">
    <source>
        <dbReference type="Proteomes" id="UP001391051"/>
    </source>
</evidence>
<dbReference type="InterPro" id="IPR016069">
    <property type="entry name" value="Translin_C"/>
</dbReference>
<gene>
    <name evidence="6" type="ORF">PG986_003577</name>
</gene>
<accession>A0ABR1QS26</accession>
<dbReference type="Proteomes" id="UP001391051">
    <property type="component" value="Unassembled WGS sequence"/>
</dbReference>
<evidence type="ECO:0000256" key="2">
    <source>
        <dbReference type="ARBA" id="ARBA00004496"/>
    </source>
</evidence>